<dbReference type="Pfam" id="PF00850">
    <property type="entry name" value="Hist_deacetyl"/>
    <property type="match status" value="1"/>
</dbReference>
<dbReference type="OrthoDB" id="424012at2759"/>
<dbReference type="Proteomes" id="UP000095284">
    <property type="component" value="Unplaced"/>
</dbReference>
<evidence type="ECO:0000313" key="5">
    <source>
        <dbReference type="Proteomes" id="UP000659654"/>
    </source>
</evidence>
<dbReference type="GO" id="GO:0141221">
    <property type="term" value="F:histone deacetylase activity, hydrolytic mechanism"/>
    <property type="evidence" value="ECO:0007669"/>
    <property type="project" value="UniProtKB-EC"/>
</dbReference>
<dbReference type="AlphaFoldDB" id="A0A1I7SWR4"/>
<name>A0A1I7SWR4_BURXY</name>
<proteinExistence type="predicted"/>
<organism evidence="4 6">
    <name type="scientific">Bursaphelenchus xylophilus</name>
    <name type="common">Pinewood nematode worm</name>
    <name type="synonym">Aphelenchoides xylophilus</name>
    <dbReference type="NCBI Taxonomy" id="6326"/>
    <lineage>
        <taxon>Eukaryota</taxon>
        <taxon>Metazoa</taxon>
        <taxon>Ecdysozoa</taxon>
        <taxon>Nematoda</taxon>
        <taxon>Chromadorea</taxon>
        <taxon>Rhabditida</taxon>
        <taxon>Tylenchina</taxon>
        <taxon>Tylenchomorpha</taxon>
        <taxon>Aphelenchoidea</taxon>
        <taxon>Aphelenchoididae</taxon>
        <taxon>Bursaphelenchus</taxon>
    </lineage>
</organism>
<dbReference type="SUPFAM" id="SSF52768">
    <property type="entry name" value="Arginase/deacetylase"/>
    <property type="match status" value="1"/>
</dbReference>
<dbReference type="PANTHER" id="PTHR10625:SF45">
    <property type="entry name" value="HISTONE DEACETYLASE DOMAIN-CONTAINING PROTEIN"/>
    <property type="match status" value="1"/>
</dbReference>
<evidence type="ECO:0000313" key="6">
    <source>
        <dbReference type="WBParaSite" id="BXY_1749500.1"/>
    </source>
</evidence>
<dbReference type="EMBL" id="CAJFDI010000002">
    <property type="protein sequence ID" value="CAD5216548.1"/>
    <property type="molecule type" value="Genomic_DNA"/>
</dbReference>
<dbReference type="Gene3D" id="3.40.800.20">
    <property type="entry name" value="Histone deacetylase domain"/>
    <property type="match status" value="1"/>
</dbReference>
<comment type="catalytic activity">
    <reaction evidence="1">
        <text>N(6)-acetyl-L-lysyl-[histone] + H2O = L-lysyl-[histone] + acetate</text>
        <dbReference type="Rhea" id="RHEA:58196"/>
        <dbReference type="Rhea" id="RHEA-COMP:9845"/>
        <dbReference type="Rhea" id="RHEA-COMP:11338"/>
        <dbReference type="ChEBI" id="CHEBI:15377"/>
        <dbReference type="ChEBI" id="CHEBI:29969"/>
        <dbReference type="ChEBI" id="CHEBI:30089"/>
        <dbReference type="ChEBI" id="CHEBI:61930"/>
        <dbReference type="EC" id="3.5.1.98"/>
    </reaction>
</comment>
<dbReference type="InterPro" id="IPR023696">
    <property type="entry name" value="Ureohydrolase_dom_sf"/>
</dbReference>
<dbReference type="EMBL" id="CAJFCV020000002">
    <property type="protein sequence ID" value="CAG9099835.1"/>
    <property type="molecule type" value="Genomic_DNA"/>
</dbReference>
<dbReference type="InterPro" id="IPR000286">
    <property type="entry name" value="HDACs"/>
</dbReference>
<protein>
    <submittedName>
        <fullName evidence="3">(pine wood nematode) hypothetical protein</fullName>
    </submittedName>
    <submittedName>
        <fullName evidence="6">Hist_deacetyl domain-containing protein</fullName>
    </submittedName>
</protein>
<dbReference type="PANTHER" id="PTHR10625">
    <property type="entry name" value="HISTONE DEACETYLASE HDAC1-RELATED"/>
    <property type="match status" value="1"/>
</dbReference>
<dbReference type="GO" id="GO:0000118">
    <property type="term" value="C:histone deacetylase complex"/>
    <property type="evidence" value="ECO:0007669"/>
    <property type="project" value="TreeGrafter"/>
</dbReference>
<evidence type="ECO:0000259" key="2">
    <source>
        <dbReference type="Pfam" id="PF00850"/>
    </source>
</evidence>
<evidence type="ECO:0000256" key="1">
    <source>
        <dbReference type="ARBA" id="ARBA00048287"/>
    </source>
</evidence>
<sequence>MVKTGFITDRFMLKHRCEWEPAHMEVPERLSVTLDTLEDSNILSDCIHLEPRVATKEELQIVHDIEYINKIETTKDMNLEELETFSSQYEDVFLNSDTWKCSLLSAGSALELTDKLIKKELDNGFAAIRPPGHHAWKDRACGFCIFNNIAICAKYARSLGVERVLIVDWDVHAGQGTQYVIDDDPNIKLVSIHRYQNGKFWPHLPESAVNHKYNNTINIPLDRTGYGDSAYISIMHSVVLPLIGEWKPELILVSCGFDAALGDRDGGMKITPLGYEYMTGLLASQGIPLALILEGGYFLRIIGHAAVHAIKALKSQTVPTVKFGLENRYFGPLLEIWNPNLFQSINQIRRLKGDSEIEGFETRYEGEDILKTIVAPYPTRNLYTLRTSGEDEAFLDELRKIYEKYTEIEFEIKVFEGSEGNPWILEYNENEFNVKINNNNDKHFLYYQVLLPLSLNYRILYRGVALPLRPVLFFGPQIPQTTNIISSEMAHDLAKLPFHLF</sequence>
<reference evidence="6" key="1">
    <citation type="submission" date="2016-11" db="UniProtKB">
        <authorList>
            <consortium name="WormBaseParasite"/>
        </authorList>
    </citation>
    <scope>IDENTIFICATION</scope>
</reference>
<evidence type="ECO:0000313" key="3">
    <source>
        <dbReference type="EMBL" id="CAD5216548.1"/>
    </source>
</evidence>
<dbReference type="GO" id="GO:0040029">
    <property type="term" value="P:epigenetic regulation of gene expression"/>
    <property type="evidence" value="ECO:0007669"/>
    <property type="project" value="TreeGrafter"/>
</dbReference>
<dbReference type="WBParaSite" id="BXY_1749500.1">
    <property type="protein sequence ID" value="BXY_1749500.1"/>
    <property type="gene ID" value="BXY_1749500"/>
</dbReference>
<accession>A0A1I7SWR4</accession>
<gene>
    <name evidence="3" type="ORF">BXYJ_LOCUS4590</name>
</gene>
<dbReference type="PRINTS" id="PR01270">
    <property type="entry name" value="HDASUPER"/>
</dbReference>
<dbReference type="InterPro" id="IPR037138">
    <property type="entry name" value="His_deacetylse_dom_sf"/>
</dbReference>
<keyword evidence="5" id="KW-1185">Reference proteome</keyword>
<evidence type="ECO:0000313" key="4">
    <source>
        <dbReference type="Proteomes" id="UP000095284"/>
    </source>
</evidence>
<reference evidence="3" key="2">
    <citation type="submission" date="2020-09" db="EMBL/GenBank/DDBJ databases">
        <authorList>
            <person name="Kikuchi T."/>
        </authorList>
    </citation>
    <scope>NUCLEOTIDE SEQUENCE</scope>
    <source>
        <strain evidence="3">Ka4C1</strain>
    </source>
</reference>
<dbReference type="Proteomes" id="UP000582659">
    <property type="component" value="Unassembled WGS sequence"/>
</dbReference>
<dbReference type="InterPro" id="IPR023801">
    <property type="entry name" value="His_deacetylse_dom"/>
</dbReference>
<dbReference type="SMR" id="A0A1I7SWR4"/>
<dbReference type="Proteomes" id="UP000659654">
    <property type="component" value="Unassembled WGS sequence"/>
</dbReference>
<feature type="domain" description="Histone deacetylase" evidence="2">
    <location>
        <begin position="23"/>
        <end position="312"/>
    </location>
</feature>